<organism evidence="2 3">
    <name type="scientific">Streptomyces castrisilvae</name>
    <dbReference type="NCBI Taxonomy" id="3033811"/>
    <lineage>
        <taxon>Bacteria</taxon>
        <taxon>Bacillati</taxon>
        <taxon>Actinomycetota</taxon>
        <taxon>Actinomycetes</taxon>
        <taxon>Kitasatosporales</taxon>
        <taxon>Streptomycetaceae</taxon>
        <taxon>Streptomyces</taxon>
    </lineage>
</organism>
<gene>
    <name evidence="2" type="ORF">P8A18_11235</name>
</gene>
<evidence type="ECO:0000313" key="3">
    <source>
        <dbReference type="Proteomes" id="UP001239522"/>
    </source>
</evidence>
<feature type="compositionally biased region" description="Polar residues" evidence="1">
    <location>
        <begin position="48"/>
        <end position="59"/>
    </location>
</feature>
<protein>
    <submittedName>
        <fullName evidence="2">Uncharacterized protein</fullName>
    </submittedName>
</protein>
<proteinExistence type="predicted"/>
<dbReference type="EMBL" id="CP120997">
    <property type="protein sequence ID" value="WLQ33978.1"/>
    <property type="molecule type" value="Genomic_DNA"/>
</dbReference>
<evidence type="ECO:0000313" key="2">
    <source>
        <dbReference type="EMBL" id="WLQ33978.1"/>
    </source>
</evidence>
<sequence length="121" mass="13496">MIDDDDAWMTRFIREYDALEDPDLRAELLACHGIHPQVLAAERRRLTRPSTAPTEQVATPSDPAVRRTSRATRRPATPRRAGRPRSYQVTRSTRRIHTAGGTVTVVTTTVTTVTTVTTTRG</sequence>
<feature type="region of interest" description="Disordered" evidence="1">
    <location>
        <begin position="46"/>
        <end position="102"/>
    </location>
</feature>
<name>A0ABY9HHI4_9ACTN</name>
<dbReference type="Proteomes" id="UP001239522">
    <property type="component" value="Chromosome"/>
</dbReference>
<keyword evidence="3" id="KW-1185">Reference proteome</keyword>
<dbReference type="RefSeq" id="WP_306053816.1">
    <property type="nucleotide sequence ID" value="NZ_CP120997.1"/>
</dbReference>
<feature type="compositionally biased region" description="Basic residues" evidence="1">
    <location>
        <begin position="67"/>
        <end position="83"/>
    </location>
</feature>
<reference evidence="2 3" key="1">
    <citation type="submission" date="2023-03" db="EMBL/GenBank/DDBJ databases">
        <title>Isolation and description of six Streptomyces strains from soil environments, able to metabolize different microbial glucans.</title>
        <authorList>
            <person name="Widen T."/>
            <person name="Larsbrink J."/>
        </authorList>
    </citation>
    <scope>NUCLEOTIDE SEQUENCE [LARGE SCALE GENOMIC DNA]</scope>
    <source>
        <strain evidence="2 3">Mut1</strain>
    </source>
</reference>
<evidence type="ECO:0000256" key="1">
    <source>
        <dbReference type="SAM" id="MobiDB-lite"/>
    </source>
</evidence>
<accession>A0ABY9HHI4</accession>